<sequence>MTHAALVRRPFEGIPAERDLVAMRQLIPAATMSARTTPEHGVDGKAVDVTIATVLPLLWPAVRRSDGSVVIGLQATVPGGDLSRAFGQAIVQALALEPGQPVTALEVTEGSPRLQDVLDLTGDFPLTVHDSFSFWLDAAAERTAEVEAALAQSDESILPTAAIEGLPHAFWVDAGSKEHLRWVLDADEDAVIDAVARLHARRASGLGDGTRYVGSFRAEGLTVPVWDLPKGFGPEGVEAAAADLRDRFERALATTEPLTALERRARGGIVARQVTLR</sequence>
<dbReference type="EMBL" id="FWFG01000077">
    <property type="protein sequence ID" value="SLM92858.1"/>
    <property type="molecule type" value="Genomic_DNA"/>
</dbReference>
<feature type="domain" description="DUF5926" evidence="1">
    <location>
        <begin position="10"/>
        <end position="277"/>
    </location>
</feature>
<evidence type="ECO:0000259" key="1">
    <source>
        <dbReference type="Pfam" id="PF19348"/>
    </source>
</evidence>
<gene>
    <name evidence="2" type="ORF">FM110_08895</name>
</gene>
<reference evidence="2 3" key="1">
    <citation type="submission" date="2017-02" db="EMBL/GenBank/DDBJ databases">
        <authorList>
            <person name="Peterson S.W."/>
        </authorList>
    </citation>
    <scope>NUCLEOTIDE SEQUENCE [LARGE SCALE GENOMIC DNA]</scope>
    <source>
        <strain evidence="2 3">CIP104813</strain>
    </source>
</reference>
<name>A0A1X6X2K2_9MICO</name>
<organism evidence="2 3">
    <name type="scientific">Brachybacterium nesterenkovii</name>
    <dbReference type="NCBI Taxonomy" id="47847"/>
    <lineage>
        <taxon>Bacteria</taxon>
        <taxon>Bacillati</taxon>
        <taxon>Actinomycetota</taxon>
        <taxon>Actinomycetes</taxon>
        <taxon>Micrococcales</taxon>
        <taxon>Dermabacteraceae</taxon>
        <taxon>Brachybacterium</taxon>
    </lineage>
</organism>
<dbReference type="InterPro" id="IPR045970">
    <property type="entry name" value="DUF5926"/>
</dbReference>
<proteinExistence type="predicted"/>
<accession>A0A1X6X2K2</accession>
<dbReference type="Pfam" id="PF19348">
    <property type="entry name" value="DUF5926"/>
    <property type="match status" value="1"/>
</dbReference>
<keyword evidence="3" id="KW-1185">Reference proteome</keyword>
<dbReference type="Proteomes" id="UP000195981">
    <property type="component" value="Unassembled WGS sequence"/>
</dbReference>
<evidence type="ECO:0000313" key="2">
    <source>
        <dbReference type="EMBL" id="SLM92858.1"/>
    </source>
</evidence>
<protein>
    <recommendedName>
        <fullName evidence="1">DUF5926 domain-containing protein</fullName>
    </recommendedName>
</protein>
<evidence type="ECO:0000313" key="3">
    <source>
        <dbReference type="Proteomes" id="UP000195981"/>
    </source>
</evidence>
<dbReference type="AlphaFoldDB" id="A0A1X6X2K2"/>